<name>A0A7X9ZJA0_STACP</name>
<evidence type="ECO:0000313" key="6">
    <source>
        <dbReference type="Proteomes" id="UP000550736"/>
    </source>
</evidence>
<keyword evidence="5" id="KW-1185">Reference proteome</keyword>
<dbReference type="InterPro" id="IPR032710">
    <property type="entry name" value="NTF2-like_dom_sf"/>
</dbReference>
<organism evidence="3 4">
    <name type="scientific">Staphylococcus capitis</name>
    <dbReference type="NCBI Taxonomy" id="29388"/>
    <lineage>
        <taxon>Bacteria</taxon>
        <taxon>Bacillati</taxon>
        <taxon>Bacillota</taxon>
        <taxon>Bacilli</taxon>
        <taxon>Bacillales</taxon>
        <taxon>Staphylococcaceae</taxon>
        <taxon>Staphylococcus</taxon>
    </lineage>
</organism>
<sequence>MLFERNKPYTQETLLDKENILELIQFERFCRDNALWDSMRTCFAKDSHVNISWFNGTGEEFVSSSEAMNRYAPHQIYNTQMWINNHRAVAIMQATIQFRVDIKNVEMQLDSDTKIIYCLDKDNDDVWYISNLSCIYEKDKLTPVIPTTINLPNSEFSEYRESYACLSYALNELGYDVNHDLPGIDRPDEVNKYYRQLDKWLTEKDDDEEEKH</sequence>
<proteinExistence type="predicted"/>
<dbReference type="AlphaFoldDB" id="A0A7X9ZJA0"/>
<reference evidence="3 4" key="1">
    <citation type="journal article" date="2019" name="Sci. Transl. Med.">
        <title>Quorum sensing between bacterial species on the skin protects against epidermal injury in atopic dermatitis.</title>
        <authorList>
            <person name="Williams M.R."/>
        </authorList>
    </citation>
    <scope>NUCLEOTIDE SEQUENCE [LARGE SCALE GENOMIC DNA]</scope>
    <source>
        <strain evidence="3 4">H8</strain>
    </source>
</reference>
<dbReference type="EMBL" id="JABBMI010000069">
    <property type="protein sequence ID" value="NMK54872.1"/>
    <property type="molecule type" value="Genomic_DNA"/>
</dbReference>
<evidence type="ECO:0000313" key="5">
    <source>
        <dbReference type="Proteomes" id="UP000538955"/>
    </source>
</evidence>
<accession>A0A7X9ZJA0</accession>
<protein>
    <submittedName>
        <fullName evidence="3">Bile acid 7-alpha dehydratase</fullName>
    </submittedName>
</protein>
<dbReference type="Proteomes" id="UP000538955">
    <property type="component" value="Unassembled WGS sequence"/>
</dbReference>
<dbReference type="SUPFAM" id="SSF54427">
    <property type="entry name" value="NTF2-like"/>
    <property type="match status" value="1"/>
</dbReference>
<dbReference type="RefSeq" id="WP_030058708.1">
    <property type="nucleotide sequence ID" value="NZ_AP014956.1"/>
</dbReference>
<dbReference type="Proteomes" id="UP000291949">
    <property type="component" value="Unassembled WGS sequence"/>
</dbReference>
<evidence type="ECO:0000313" key="1">
    <source>
        <dbReference type="EMBL" id="NMK54872.1"/>
    </source>
</evidence>
<dbReference type="Gene3D" id="3.10.450.50">
    <property type="match status" value="1"/>
</dbReference>
<evidence type="ECO:0000313" key="3">
    <source>
        <dbReference type="EMBL" id="TBW76811.1"/>
    </source>
</evidence>
<dbReference type="Proteomes" id="UP000550736">
    <property type="component" value="Unassembled WGS sequence"/>
</dbReference>
<comment type="caution">
    <text evidence="3">The sequence shown here is derived from an EMBL/GenBank/DDBJ whole genome shotgun (WGS) entry which is preliminary data.</text>
</comment>
<reference evidence="5 6" key="2">
    <citation type="submission" date="2020-04" db="EMBL/GenBank/DDBJ databases">
        <title>The Epidemiology and Molecular Characteristics of Linezolid-Resistant Staphylococcus capitis in Huashan Hospital, Shanghai.</title>
        <authorList>
            <person name="Ding L."/>
            <person name="Li P."/>
            <person name="Yang Y."/>
            <person name="Lin D."/>
            <person name="Xu X."/>
        </authorList>
    </citation>
    <scope>NUCLEOTIDE SEQUENCE [LARGE SCALE GENOMIC DNA]</scope>
    <source>
        <strain evidence="2 6">12-86</strain>
        <strain evidence="1 5">17-84</strain>
    </source>
</reference>
<dbReference type="EMBL" id="JABBLX010000023">
    <property type="protein sequence ID" value="NMK97997.1"/>
    <property type="molecule type" value="Genomic_DNA"/>
</dbReference>
<evidence type="ECO:0000313" key="2">
    <source>
        <dbReference type="EMBL" id="NMK97997.1"/>
    </source>
</evidence>
<evidence type="ECO:0000313" key="4">
    <source>
        <dbReference type="Proteomes" id="UP000291949"/>
    </source>
</evidence>
<dbReference type="EMBL" id="SCHC01000002">
    <property type="protein sequence ID" value="TBW76811.1"/>
    <property type="molecule type" value="Genomic_DNA"/>
</dbReference>
<gene>
    <name evidence="3" type="ORF">EQ811_08065</name>
    <name evidence="2" type="ORF">HHM13_07815</name>
    <name evidence="1" type="ORF">HHM24_09070</name>
</gene>